<organism evidence="2 3">
    <name type="scientific">Strongylus vulgaris</name>
    <name type="common">Blood worm</name>
    <dbReference type="NCBI Taxonomy" id="40348"/>
    <lineage>
        <taxon>Eukaryota</taxon>
        <taxon>Metazoa</taxon>
        <taxon>Ecdysozoa</taxon>
        <taxon>Nematoda</taxon>
        <taxon>Chromadorea</taxon>
        <taxon>Rhabditida</taxon>
        <taxon>Rhabditina</taxon>
        <taxon>Rhabditomorpha</taxon>
        <taxon>Strongyloidea</taxon>
        <taxon>Strongylidae</taxon>
        <taxon>Strongylus</taxon>
    </lineage>
</organism>
<dbReference type="InterPro" id="IPR029044">
    <property type="entry name" value="Nucleotide-diphossugar_trans"/>
</dbReference>
<evidence type="ECO:0000313" key="2">
    <source>
        <dbReference type="EMBL" id="VDM69142.1"/>
    </source>
</evidence>
<feature type="domain" description="Galactosyltransferase N-terminal" evidence="1">
    <location>
        <begin position="28"/>
        <end position="109"/>
    </location>
</feature>
<dbReference type="GO" id="GO:0046525">
    <property type="term" value="F:xylosylprotein 4-beta-galactosyltransferase activity"/>
    <property type="evidence" value="ECO:0007669"/>
    <property type="project" value="TreeGrafter"/>
</dbReference>
<dbReference type="SUPFAM" id="SSF53448">
    <property type="entry name" value="Nucleotide-diphospho-sugar transferases"/>
    <property type="match status" value="1"/>
</dbReference>
<dbReference type="GO" id="GO:0030166">
    <property type="term" value="P:proteoglycan biosynthetic process"/>
    <property type="evidence" value="ECO:0007669"/>
    <property type="project" value="TreeGrafter"/>
</dbReference>
<dbReference type="Gene3D" id="3.90.550.10">
    <property type="entry name" value="Spore Coat Polysaccharide Biosynthesis Protein SpsA, Chain A"/>
    <property type="match status" value="1"/>
</dbReference>
<protein>
    <recommendedName>
        <fullName evidence="1">Galactosyltransferase N-terminal domain-containing protein</fullName>
    </recommendedName>
</protein>
<dbReference type="EMBL" id="UYYB01011235">
    <property type="protein sequence ID" value="VDM69142.1"/>
    <property type="molecule type" value="Genomic_DNA"/>
</dbReference>
<dbReference type="GO" id="GO:0005794">
    <property type="term" value="C:Golgi apparatus"/>
    <property type="evidence" value="ECO:0007669"/>
    <property type="project" value="TreeGrafter"/>
</dbReference>
<dbReference type="GO" id="GO:0005975">
    <property type="term" value="P:carbohydrate metabolic process"/>
    <property type="evidence" value="ECO:0007669"/>
    <property type="project" value="InterPro"/>
</dbReference>
<name>A0A3P7KNZ8_STRVU</name>
<dbReference type="AlphaFoldDB" id="A0A3P7KNZ8"/>
<gene>
    <name evidence="2" type="ORF">SVUK_LOCUS4140</name>
</gene>
<proteinExistence type="predicted"/>
<evidence type="ECO:0000313" key="3">
    <source>
        <dbReference type="Proteomes" id="UP000270094"/>
    </source>
</evidence>
<dbReference type="PANTHER" id="PTHR19300:SF30">
    <property type="entry name" value="BETA-1,4-GALACTOSYLTRANSFERASE 7"/>
    <property type="match status" value="1"/>
</dbReference>
<dbReference type="PANTHER" id="PTHR19300">
    <property type="entry name" value="BETA-1,4-GALACTOSYLTRANSFERASE"/>
    <property type="match status" value="1"/>
</dbReference>
<dbReference type="InterPro" id="IPR003859">
    <property type="entry name" value="Galactosyl_T"/>
</dbReference>
<reference evidence="2 3" key="1">
    <citation type="submission" date="2018-11" db="EMBL/GenBank/DDBJ databases">
        <authorList>
            <consortium name="Pathogen Informatics"/>
        </authorList>
    </citation>
    <scope>NUCLEOTIDE SEQUENCE [LARGE SCALE GENOMIC DNA]</scope>
</reference>
<keyword evidence="3" id="KW-1185">Reference proteome</keyword>
<dbReference type="Pfam" id="PF13733">
    <property type="entry name" value="Glyco_transf_7N"/>
    <property type="match status" value="1"/>
</dbReference>
<dbReference type="Proteomes" id="UP000270094">
    <property type="component" value="Unassembled WGS sequence"/>
</dbReference>
<sequence length="136" mass="15901">MINHSSLNTFFPDRPKITCINASPTYFSVPVPFRDRDAELSQFAPHLTKFLRQQLIDHNILVMNQTDGYRFNRASLINVGWFESDRMGCDYMVMHDVDLLPLNPQINYHFPGDGIVRHISSPSYHPKYVIRIMYLL</sequence>
<dbReference type="InterPro" id="IPR027995">
    <property type="entry name" value="Galactosyl_T_N"/>
</dbReference>
<evidence type="ECO:0000259" key="1">
    <source>
        <dbReference type="Pfam" id="PF13733"/>
    </source>
</evidence>
<dbReference type="PRINTS" id="PR02050">
    <property type="entry name" value="B14GALTRFASE"/>
</dbReference>
<dbReference type="OrthoDB" id="6020664at2759"/>
<accession>A0A3P7KNZ8</accession>